<dbReference type="GO" id="GO:0036503">
    <property type="term" value="P:ERAD pathway"/>
    <property type="evidence" value="ECO:0007669"/>
    <property type="project" value="InterPro"/>
</dbReference>
<gene>
    <name evidence="4" type="primary">UBXN8</name>
</gene>
<dbReference type="GeneID" id="105021737"/>
<reference evidence="4" key="3">
    <citation type="submission" date="2025-08" db="UniProtKB">
        <authorList>
            <consortium name="Ensembl"/>
        </authorList>
    </citation>
    <scope>IDENTIFICATION</scope>
</reference>
<dbReference type="OMA" id="MMKTGYH"/>
<dbReference type="Pfam" id="PF00789">
    <property type="entry name" value="UBX"/>
    <property type="match status" value="1"/>
</dbReference>
<dbReference type="InterPro" id="IPR050730">
    <property type="entry name" value="UBX_domain-protein"/>
</dbReference>
<sequence length="277" mass="31546">MSNAKSSWLLGIMSISFICFLSWKHSIIDVKGAFLLIGRGLLLLGLSSLMVSYLYPRLRSVFSKSTRPRPEYSEDEEAKLRQQQAREELQEKHSEKAFSYQESVLKPRQETSMKKKEEHFYRMTGQTWKLTDGERLGEGESLGQSTQEDIKGTPNQEAVRRRRLPESATKVHPKQEPPPNKRVVILPEEPADDVKGVVRVVLRCPSGRTVLRRFLKSDSSSVLLDWMLKIGYHPTVYTLCTSYPRQPLVIGKDRSMGDAGILTHTVLNVEEKDPSTT</sequence>
<evidence type="ECO:0000256" key="2">
    <source>
        <dbReference type="SAM" id="Phobius"/>
    </source>
</evidence>
<feature type="transmembrane region" description="Helical" evidence="2">
    <location>
        <begin position="6"/>
        <end position="23"/>
    </location>
</feature>
<dbReference type="InParanoid" id="A0A3P8YPF8"/>
<dbReference type="AlphaFoldDB" id="A0A3P8YPF8"/>
<dbReference type="Bgee" id="ENSELUG00000017992">
    <property type="expression patterns" value="Expressed in liver and 14 other cell types or tissues"/>
</dbReference>
<name>A0A3P8YPF8_ESOLU</name>
<keyword evidence="2" id="KW-0812">Transmembrane</keyword>
<dbReference type="InterPro" id="IPR029071">
    <property type="entry name" value="Ubiquitin-like_domsf"/>
</dbReference>
<dbReference type="PANTHER" id="PTHR23322:SF93">
    <property type="entry name" value="UBX DOMAIN-CONTAINING PROTEIN 8"/>
    <property type="match status" value="1"/>
</dbReference>
<keyword evidence="5" id="KW-1185">Reference proteome</keyword>
<feature type="region of interest" description="Disordered" evidence="1">
    <location>
        <begin position="66"/>
        <end position="96"/>
    </location>
</feature>
<accession>A0A3P8YPF8</accession>
<feature type="compositionally biased region" description="Basic and acidic residues" evidence="1">
    <location>
        <begin position="68"/>
        <end position="96"/>
    </location>
</feature>
<keyword evidence="2" id="KW-0472">Membrane</keyword>
<dbReference type="Gene3D" id="3.10.20.90">
    <property type="entry name" value="Phosphatidylinositol 3-kinase Catalytic Subunit, Chain A, domain 1"/>
    <property type="match status" value="1"/>
</dbReference>
<dbReference type="InterPro" id="IPR001012">
    <property type="entry name" value="UBX_dom"/>
</dbReference>
<feature type="domain" description="UBX" evidence="3">
    <location>
        <begin position="193"/>
        <end position="269"/>
    </location>
</feature>
<organism evidence="4 5">
    <name type="scientific">Esox lucius</name>
    <name type="common">Northern pike</name>
    <dbReference type="NCBI Taxonomy" id="8010"/>
    <lineage>
        <taxon>Eukaryota</taxon>
        <taxon>Metazoa</taxon>
        <taxon>Chordata</taxon>
        <taxon>Craniata</taxon>
        <taxon>Vertebrata</taxon>
        <taxon>Euteleostomi</taxon>
        <taxon>Actinopterygii</taxon>
        <taxon>Neopterygii</taxon>
        <taxon>Teleostei</taxon>
        <taxon>Protacanthopterygii</taxon>
        <taxon>Esociformes</taxon>
        <taxon>Esocidae</taxon>
        <taxon>Esox</taxon>
    </lineage>
</organism>
<dbReference type="PANTHER" id="PTHR23322">
    <property type="entry name" value="FAS-ASSOCIATED PROTEIN"/>
    <property type="match status" value="1"/>
</dbReference>
<dbReference type="PIRSF" id="PIRSF037632">
    <property type="entry name" value="UBX_Rep6"/>
    <property type="match status" value="1"/>
</dbReference>
<reference evidence="4" key="2">
    <citation type="submission" date="2020-02" db="EMBL/GenBank/DDBJ databases">
        <title>Esox lucius (northern pike) genome, fEsoLuc1, primary haplotype.</title>
        <authorList>
            <person name="Myers G."/>
            <person name="Karagic N."/>
            <person name="Meyer A."/>
            <person name="Pippel M."/>
            <person name="Reichard M."/>
            <person name="Winkler S."/>
            <person name="Tracey A."/>
            <person name="Sims Y."/>
            <person name="Howe K."/>
            <person name="Rhie A."/>
            <person name="Formenti G."/>
            <person name="Durbin R."/>
            <person name="Fedrigo O."/>
            <person name="Jarvis E.D."/>
        </authorList>
    </citation>
    <scope>NUCLEOTIDE SEQUENCE [LARGE SCALE GENOMIC DNA]</scope>
</reference>
<dbReference type="RefSeq" id="XP_010887908.3">
    <property type="nucleotide sequence ID" value="XM_010889606.5"/>
</dbReference>
<keyword evidence="2" id="KW-1133">Transmembrane helix</keyword>
<reference evidence="5" key="1">
    <citation type="journal article" date="2014" name="PLoS ONE">
        <title>The genome and linkage map of the northern pike (Esox lucius): conserved synteny revealed between the salmonid sister group and the Neoteleostei.</title>
        <authorList>
            <person name="Rondeau E.B."/>
            <person name="Minkley D.R."/>
            <person name="Leong J.S."/>
            <person name="Messmer A.M."/>
            <person name="Jantzen J.R."/>
            <person name="von Schalburg K.R."/>
            <person name="Lemon C."/>
            <person name="Bird N.H."/>
            <person name="Koop B.F."/>
        </authorList>
    </citation>
    <scope>NUCLEOTIDE SEQUENCE</scope>
</reference>
<dbReference type="PROSITE" id="PS50033">
    <property type="entry name" value="UBX"/>
    <property type="match status" value="1"/>
</dbReference>
<reference evidence="4" key="4">
    <citation type="submission" date="2025-09" db="UniProtKB">
        <authorList>
            <consortium name="Ensembl"/>
        </authorList>
    </citation>
    <scope>IDENTIFICATION</scope>
</reference>
<dbReference type="GeneTree" id="ENSGT00390000018326"/>
<evidence type="ECO:0000256" key="1">
    <source>
        <dbReference type="SAM" id="MobiDB-lite"/>
    </source>
</evidence>
<dbReference type="STRING" id="8010.ENSELUP00000018450"/>
<protein>
    <recommendedName>
        <fullName evidence="3">UBX domain-containing protein</fullName>
    </recommendedName>
</protein>
<dbReference type="InterPro" id="IPR017247">
    <property type="entry name" value="UBXN8"/>
</dbReference>
<dbReference type="Ensembl" id="ENSELUT00000028329.3">
    <property type="protein sequence ID" value="ENSELUP00000018450.3"/>
    <property type="gene ID" value="ENSELUG00000017992.3"/>
</dbReference>
<proteinExistence type="predicted"/>
<evidence type="ECO:0000259" key="3">
    <source>
        <dbReference type="PROSITE" id="PS50033"/>
    </source>
</evidence>
<dbReference type="Proteomes" id="UP000265140">
    <property type="component" value="Chromosome 14"/>
</dbReference>
<feature type="transmembrane region" description="Helical" evidence="2">
    <location>
        <begin position="35"/>
        <end position="55"/>
    </location>
</feature>
<dbReference type="SUPFAM" id="SSF54236">
    <property type="entry name" value="Ubiquitin-like"/>
    <property type="match status" value="1"/>
</dbReference>
<evidence type="ECO:0000313" key="5">
    <source>
        <dbReference type="Proteomes" id="UP000265140"/>
    </source>
</evidence>
<dbReference type="GO" id="GO:0043130">
    <property type="term" value="F:ubiquitin binding"/>
    <property type="evidence" value="ECO:0007669"/>
    <property type="project" value="TreeGrafter"/>
</dbReference>
<evidence type="ECO:0000313" key="4">
    <source>
        <dbReference type="Ensembl" id="ENSELUP00000018450.3"/>
    </source>
</evidence>
<feature type="region of interest" description="Disordered" evidence="1">
    <location>
        <begin position="132"/>
        <end position="182"/>
    </location>
</feature>